<dbReference type="RefSeq" id="WP_156855695.1">
    <property type="nucleotide sequence ID" value="NZ_BMOS01000028.1"/>
</dbReference>
<name>A0A917Y2N2_9BACI</name>
<keyword evidence="3" id="KW-1185">Reference proteome</keyword>
<gene>
    <name evidence="2" type="ORF">GCM10007971_30780</name>
</gene>
<protein>
    <recommendedName>
        <fullName evidence="4">Holin</fullName>
    </recommendedName>
</protein>
<dbReference type="Proteomes" id="UP000624041">
    <property type="component" value="Unassembled WGS sequence"/>
</dbReference>
<dbReference type="Pfam" id="PF06946">
    <property type="entry name" value="Phage_holin_5_1"/>
    <property type="match status" value="1"/>
</dbReference>
<dbReference type="AlphaFoldDB" id="A0A917Y2N2"/>
<reference evidence="2" key="2">
    <citation type="submission" date="2020-09" db="EMBL/GenBank/DDBJ databases">
        <authorList>
            <person name="Sun Q."/>
            <person name="Ohkuma M."/>
        </authorList>
    </citation>
    <scope>NUCLEOTIDE SEQUENCE</scope>
    <source>
        <strain evidence="2">JCM 17251</strain>
    </source>
</reference>
<sequence>MVEILMMGTIIAPVTTGIVQALKVSKIVPKRYLPLASIFIGVALGASATFLGADLLVRSWAGGISGLAATGLFELSKNGRDINDPEEEE</sequence>
<comment type="caution">
    <text evidence="2">The sequence shown here is derived from an EMBL/GenBank/DDBJ whole genome shotgun (WGS) entry which is preliminary data.</text>
</comment>
<evidence type="ECO:0008006" key="4">
    <source>
        <dbReference type="Google" id="ProtNLM"/>
    </source>
</evidence>
<reference evidence="2" key="1">
    <citation type="journal article" date="2014" name="Int. J. Syst. Evol. Microbiol.">
        <title>Complete genome sequence of Corynebacterium casei LMG S-19264T (=DSM 44701T), isolated from a smear-ripened cheese.</title>
        <authorList>
            <consortium name="US DOE Joint Genome Institute (JGI-PGF)"/>
            <person name="Walter F."/>
            <person name="Albersmeier A."/>
            <person name="Kalinowski J."/>
            <person name="Ruckert C."/>
        </authorList>
    </citation>
    <scope>NUCLEOTIDE SEQUENCE</scope>
    <source>
        <strain evidence="2">JCM 17251</strain>
    </source>
</reference>
<keyword evidence="1" id="KW-0472">Membrane</keyword>
<keyword evidence="1" id="KW-0812">Transmembrane</keyword>
<evidence type="ECO:0000313" key="3">
    <source>
        <dbReference type="Proteomes" id="UP000624041"/>
    </source>
</evidence>
<accession>A0A917Y2N2</accession>
<dbReference type="EMBL" id="BMOS01000028">
    <property type="protein sequence ID" value="GGN63658.1"/>
    <property type="molecule type" value="Genomic_DNA"/>
</dbReference>
<evidence type="ECO:0000313" key="2">
    <source>
        <dbReference type="EMBL" id="GGN63658.1"/>
    </source>
</evidence>
<organism evidence="2 3">
    <name type="scientific">Oceanobacillus indicireducens</name>
    <dbReference type="NCBI Taxonomy" id="1004261"/>
    <lineage>
        <taxon>Bacteria</taxon>
        <taxon>Bacillati</taxon>
        <taxon>Bacillota</taxon>
        <taxon>Bacilli</taxon>
        <taxon>Bacillales</taxon>
        <taxon>Bacillaceae</taxon>
        <taxon>Oceanobacillus</taxon>
    </lineage>
</organism>
<dbReference type="InterPro" id="IPR009708">
    <property type="entry name" value="Phage_A118_holin/antiholin"/>
</dbReference>
<evidence type="ECO:0000256" key="1">
    <source>
        <dbReference type="SAM" id="Phobius"/>
    </source>
</evidence>
<proteinExistence type="predicted"/>
<keyword evidence="1" id="KW-1133">Transmembrane helix</keyword>
<feature type="transmembrane region" description="Helical" evidence="1">
    <location>
        <begin position="32"/>
        <end position="51"/>
    </location>
</feature>